<evidence type="ECO:0000259" key="11">
    <source>
        <dbReference type="PROSITE" id="PS50929"/>
    </source>
</evidence>
<evidence type="ECO:0000256" key="8">
    <source>
        <dbReference type="ARBA" id="ARBA00023136"/>
    </source>
</evidence>
<proteinExistence type="inferred from homology"/>
<gene>
    <name evidence="12" type="ORF">OVA965_LOCUS39921</name>
    <name evidence="13" type="ORF">TMI583_LOCUS41299</name>
</gene>
<evidence type="ECO:0000256" key="7">
    <source>
        <dbReference type="ARBA" id="ARBA00022989"/>
    </source>
</evidence>
<feature type="region of interest" description="Disordered" evidence="9">
    <location>
        <begin position="1"/>
        <end position="21"/>
    </location>
</feature>
<keyword evidence="7 10" id="KW-1133">Transmembrane helix</keyword>
<evidence type="ECO:0000256" key="2">
    <source>
        <dbReference type="ARBA" id="ARBA00009726"/>
    </source>
</evidence>
<dbReference type="InterPro" id="IPR050173">
    <property type="entry name" value="ABC_transporter_C-like"/>
</dbReference>
<comment type="similarity">
    <text evidence="2">Belongs to the ABC transporter superfamily. ABCC family. Conjugate transporter (TC 3.A.1.208) subfamily.</text>
</comment>
<dbReference type="EMBL" id="CAJNOK010042327">
    <property type="protein sequence ID" value="CAF1563220.1"/>
    <property type="molecule type" value="Genomic_DNA"/>
</dbReference>
<feature type="domain" description="ABC transmembrane type-1" evidence="11">
    <location>
        <begin position="102"/>
        <end position="150"/>
    </location>
</feature>
<evidence type="ECO:0000313" key="14">
    <source>
        <dbReference type="Proteomes" id="UP000677228"/>
    </source>
</evidence>
<feature type="transmembrane region" description="Helical" evidence="10">
    <location>
        <begin position="51"/>
        <end position="76"/>
    </location>
</feature>
<evidence type="ECO:0000256" key="10">
    <source>
        <dbReference type="SAM" id="Phobius"/>
    </source>
</evidence>
<evidence type="ECO:0000256" key="9">
    <source>
        <dbReference type="SAM" id="MobiDB-lite"/>
    </source>
</evidence>
<dbReference type="InterPro" id="IPR036640">
    <property type="entry name" value="ABC1_TM_sf"/>
</dbReference>
<name>A0A8S2FU72_9BILA</name>
<evidence type="ECO:0000313" key="13">
    <source>
        <dbReference type="EMBL" id="CAF4355509.1"/>
    </source>
</evidence>
<dbReference type="GO" id="GO:0016020">
    <property type="term" value="C:membrane"/>
    <property type="evidence" value="ECO:0007669"/>
    <property type="project" value="UniProtKB-SubCell"/>
</dbReference>
<organism evidence="12 14">
    <name type="scientific">Didymodactylos carnosus</name>
    <dbReference type="NCBI Taxonomy" id="1234261"/>
    <lineage>
        <taxon>Eukaryota</taxon>
        <taxon>Metazoa</taxon>
        <taxon>Spiralia</taxon>
        <taxon>Gnathifera</taxon>
        <taxon>Rotifera</taxon>
        <taxon>Eurotatoria</taxon>
        <taxon>Bdelloidea</taxon>
        <taxon>Philodinida</taxon>
        <taxon>Philodinidae</taxon>
        <taxon>Didymodactylos</taxon>
    </lineage>
</organism>
<accession>A0A8S2FU72</accession>
<dbReference type="GO" id="GO:0005524">
    <property type="term" value="F:ATP binding"/>
    <property type="evidence" value="ECO:0007669"/>
    <property type="project" value="UniProtKB-KW"/>
</dbReference>
<evidence type="ECO:0000256" key="6">
    <source>
        <dbReference type="ARBA" id="ARBA00022840"/>
    </source>
</evidence>
<keyword evidence="5" id="KW-0547">Nucleotide-binding</keyword>
<dbReference type="AlphaFoldDB" id="A0A8S2FU72"/>
<keyword evidence="6" id="KW-0067">ATP-binding</keyword>
<dbReference type="Proteomes" id="UP000677228">
    <property type="component" value="Unassembled WGS sequence"/>
</dbReference>
<dbReference type="PANTHER" id="PTHR24223:SF456">
    <property type="entry name" value="MULTIDRUG RESISTANCE-ASSOCIATED PROTEIN LETHAL(2)03659"/>
    <property type="match status" value="1"/>
</dbReference>
<dbReference type="SUPFAM" id="SSF90123">
    <property type="entry name" value="ABC transporter transmembrane region"/>
    <property type="match status" value="1"/>
</dbReference>
<evidence type="ECO:0000256" key="4">
    <source>
        <dbReference type="ARBA" id="ARBA00022692"/>
    </source>
</evidence>
<sequence length="178" mass="20579">TENEHPLQIQDSTSEEDEPRQQIDFQPMESKATGGVKVRVYLDYFRAGSGLFLGIFLVFVVFSLQQATAVFSNWWLARWSDAERFRHSTASLNCTFTKADPKIRTIMFQRIIHCPIYFFDNIPVGRILSRFTKDVAIMDELLPISLFDFLQVEAGLYNSFLRSHHEAQWAFFARASGL</sequence>
<evidence type="ECO:0000256" key="5">
    <source>
        <dbReference type="ARBA" id="ARBA00022741"/>
    </source>
</evidence>
<evidence type="ECO:0000313" key="12">
    <source>
        <dbReference type="EMBL" id="CAF1563220.1"/>
    </source>
</evidence>
<dbReference type="InterPro" id="IPR011527">
    <property type="entry name" value="ABC1_TM_dom"/>
</dbReference>
<dbReference type="Proteomes" id="UP000682733">
    <property type="component" value="Unassembled WGS sequence"/>
</dbReference>
<dbReference type="Pfam" id="PF00664">
    <property type="entry name" value="ABC_membrane"/>
    <property type="match status" value="1"/>
</dbReference>
<comment type="subcellular location">
    <subcellularLocation>
        <location evidence="1">Membrane</location>
        <topology evidence="1">Multi-pass membrane protein</topology>
    </subcellularLocation>
</comment>
<evidence type="ECO:0000256" key="3">
    <source>
        <dbReference type="ARBA" id="ARBA00022448"/>
    </source>
</evidence>
<comment type="caution">
    <text evidence="12">The sequence shown here is derived from an EMBL/GenBank/DDBJ whole genome shotgun (WGS) entry which is preliminary data.</text>
</comment>
<keyword evidence="3" id="KW-0813">Transport</keyword>
<keyword evidence="4 10" id="KW-0812">Transmembrane</keyword>
<keyword evidence="8 10" id="KW-0472">Membrane</keyword>
<protein>
    <recommendedName>
        <fullName evidence="11">ABC transmembrane type-1 domain-containing protein</fullName>
    </recommendedName>
</protein>
<dbReference type="GO" id="GO:0140359">
    <property type="term" value="F:ABC-type transporter activity"/>
    <property type="evidence" value="ECO:0007669"/>
    <property type="project" value="InterPro"/>
</dbReference>
<dbReference type="Gene3D" id="1.20.1560.10">
    <property type="entry name" value="ABC transporter type 1, transmembrane domain"/>
    <property type="match status" value="1"/>
</dbReference>
<dbReference type="PROSITE" id="PS50929">
    <property type="entry name" value="ABC_TM1F"/>
    <property type="match status" value="1"/>
</dbReference>
<dbReference type="EMBL" id="CAJOBA010064985">
    <property type="protein sequence ID" value="CAF4355509.1"/>
    <property type="molecule type" value="Genomic_DNA"/>
</dbReference>
<evidence type="ECO:0000256" key="1">
    <source>
        <dbReference type="ARBA" id="ARBA00004141"/>
    </source>
</evidence>
<dbReference type="PANTHER" id="PTHR24223">
    <property type="entry name" value="ATP-BINDING CASSETTE SUB-FAMILY C"/>
    <property type="match status" value="1"/>
</dbReference>
<feature type="non-terminal residue" evidence="12">
    <location>
        <position position="1"/>
    </location>
</feature>
<reference evidence="12" key="1">
    <citation type="submission" date="2021-02" db="EMBL/GenBank/DDBJ databases">
        <authorList>
            <person name="Nowell W R."/>
        </authorList>
    </citation>
    <scope>NUCLEOTIDE SEQUENCE</scope>
</reference>